<dbReference type="Proteomes" id="UP000000759">
    <property type="component" value="Chromosome 28"/>
</dbReference>
<reference evidence="3" key="2">
    <citation type="submission" date="2008-08" db="EMBL/GenBank/DDBJ databases">
        <authorList>
            <consortium name="Diatom Consortium"/>
            <person name="Grigoriev I."/>
            <person name="Grimwood J."/>
            <person name="Kuo A."/>
            <person name="Otillar R.P."/>
            <person name="Salamov A."/>
            <person name="Detter J.C."/>
            <person name="Lindquist E."/>
            <person name="Shapiro H."/>
            <person name="Lucas S."/>
            <person name="Glavina del Rio T."/>
            <person name="Pitluck S."/>
            <person name="Rokhsar D."/>
            <person name="Bowler C."/>
        </authorList>
    </citation>
    <scope>GENOME REANNOTATION</scope>
    <source>
        <strain evidence="3">CCAP 1055/1</strain>
    </source>
</reference>
<dbReference type="GeneID" id="7198973"/>
<reference evidence="2 3" key="1">
    <citation type="journal article" date="2008" name="Nature">
        <title>The Phaeodactylum genome reveals the evolutionary history of diatom genomes.</title>
        <authorList>
            <person name="Bowler C."/>
            <person name="Allen A.E."/>
            <person name="Badger J.H."/>
            <person name="Grimwood J."/>
            <person name="Jabbari K."/>
            <person name="Kuo A."/>
            <person name="Maheswari U."/>
            <person name="Martens C."/>
            <person name="Maumus F."/>
            <person name="Otillar R.P."/>
            <person name="Rayko E."/>
            <person name="Salamov A."/>
            <person name="Vandepoele K."/>
            <person name="Beszteri B."/>
            <person name="Gruber A."/>
            <person name="Heijde M."/>
            <person name="Katinka M."/>
            <person name="Mock T."/>
            <person name="Valentin K."/>
            <person name="Verret F."/>
            <person name="Berges J.A."/>
            <person name="Brownlee C."/>
            <person name="Cadoret J.P."/>
            <person name="Chiovitti A."/>
            <person name="Choi C.J."/>
            <person name="Coesel S."/>
            <person name="De Martino A."/>
            <person name="Detter J.C."/>
            <person name="Durkin C."/>
            <person name="Falciatore A."/>
            <person name="Fournet J."/>
            <person name="Haruta M."/>
            <person name="Huysman M.J."/>
            <person name="Jenkins B.D."/>
            <person name="Jiroutova K."/>
            <person name="Jorgensen R.E."/>
            <person name="Joubert Y."/>
            <person name="Kaplan A."/>
            <person name="Kroger N."/>
            <person name="Kroth P.G."/>
            <person name="La Roche J."/>
            <person name="Lindquist E."/>
            <person name="Lommer M."/>
            <person name="Martin-Jezequel V."/>
            <person name="Lopez P.J."/>
            <person name="Lucas S."/>
            <person name="Mangogna M."/>
            <person name="McGinnis K."/>
            <person name="Medlin L.K."/>
            <person name="Montsant A."/>
            <person name="Oudot-Le Secq M.P."/>
            <person name="Napoli C."/>
            <person name="Obornik M."/>
            <person name="Parker M.S."/>
            <person name="Petit J.L."/>
            <person name="Porcel B.M."/>
            <person name="Poulsen N."/>
            <person name="Robison M."/>
            <person name="Rychlewski L."/>
            <person name="Rynearson T.A."/>
            <person name="Schmutz J."/>
            <person name="Shapiro H."/>
            <person name="Siaut M."/>
            <person name="Stanley M."/>
            <person name="Sussman M.R."/>
            <person name="Taylor A.R."/>
            <person name="Vardi A."/>
            <person name="von Dassow P."/>
            <person name="Vyverman W."/>
            <person name="Willis A."/>
            <person name="Wyrwicz L.S."/>
            <person name="Rokhsar D.S."/>
            <person name="Weissenbach J."/>
            <person name="Armbrust E.V."/>
            <person name="Green B.R."/>
            <person name="Van de Peer Y."/>
            <person name="Grigoriev I.V."/>
        </authorList>
    </citation>
    <scope>NUCLEOTIDE SEQUENCE [LARGE SCALE GENOMIC DNA]</scope>
    <source>
        <strain evidence="2 3">CCAP 1055/1</strain>
    </source>
</reference>
<dbReference type="EMBL" id="CM000630">
    <property type="protein sequence ID" value="EEC43376.1"/>
    <property type="molecule type" value="Genomic_DNA"/>
</dbReference>
<gene>
    <name evidence="2" type="ORF">PHATRDRAFT_50312</name>
</gene>
<feature type="transmembrane region" description="Helical" evidence="1">
    <location>
        <begin position="262"/>
        <end position="282"/>
    </location>
</feature>
<accession>B7GDN6</accession>
<dbReference type="RefSeq" id="XP_002185244.1">
    <property type="nucleotide sequence ID" value="XM_002185208.1"/>
</dbReference>
<name>B7GDN6_PHATC</name>
<dbReference type="PaxDb" id="2850-Phatr50312"/>
<dbReference type="HOGENOM" id="CLU_845859_0_0_1"/>
<organism evidence="2 3">
    <name type="scientific">Phaeodactylum tricornutum (strain CCAP 1055/1)</name>
    <dbReference type="NCBI Taxonomy" id="556484"/>
    <lineage>
        <taxon>Eukaryota</taxon>
        <taxon>Sar</taxon>
        <taxon>Stramenopiles</taxon>
        <taxon>Ochrophyta</taxon>
        <taxon>Bacillariophyta</taxon>
        <taxon>Bacillariophyceae</taxon>
        <taxon>Bacillariophycidae</taxon>
        <taxon>Naviculales</taxon>
        <taxon>Phaeodactylaceae</taxon>
        <taxon>Phaeodactylum</taxon>
    </lineage>
</organism>
<sequence length="329" mass="36710">MRSIYELLHLNPSRAAFLHLVLLGIPHRFGLLTTGWGNHYLPSELFPEPCSVFADGACNESELFTLRDSGVRFILYYELAWVVWFVMRKNAANIVAFHKILVGSSMASLLIMSWIQNYFHPSPNSPEFSPSFYTNLVFFHLLAISISLWTLAVHPKPSPGAMKWSIPANSIFCGASFTLLGDVGILTRTIASATKCIQVVNFFAATAGCQMLLEEGGVENVYAMKRSATKTVKLCVFLAAFYTTLHGTLLLRMRVFLTMPQLRAVCLYKLVVNLVLPFLWLPEMSSVLSIDHRIPFAIRGVLTLSYLFGYLLAGQAEGVSRILTAEKDD</sequence>
<keyword evidence="1" id="KW-0472">Membrane</keyword>
<feature type="transmembrane region" description="Helical" evidence="1">
    <location>
        <begin position="294"/>
        <end position="313"/>
    </location>
</feature>
<feature type="transmembrane region" description="Helical" evidence="1">
    <location>
        <begin position="135"/>
        <end position="153"/>
    </location>
</feature>
<proteinExistence type="predicted"/>
<dbReference type="InParanoid" id="B7GDN6"/>
<keyword evidence="1" id="KW-0812">Transmembrane</keyword>
<evidence type="ECO:0000256" key="1">
    <source>
        <dbReference type="SAM" id="Phobius"/>
    </source>
</evidence>
<dbReference type="KEGG" id="pti:PHATRDRAFT_50312"/>
<evidence type="ECO:0000313" key="2">
    <source>
        <dbReference type="EMBL" id="EEC43376.1"/>
    </source>
</evidence>
<dbReference type="AlphaFoldDB" id="B7GDN6"/>
<protein>
    <submittedName>
        <fullName evidence="2">Uncharacterized protein</fullName>
    </submittedName>
</protein>
<keyword evidence="3" id="KW-1185">Reference proteome</keyword>
<evidence type="ECO:0000313" key="3">
    <source>
        <dbReference type="Proteomes" id="UP000000759"/>
    </source>
</evidence>
<feature type="transmembrane region" description="Helical" evidence="1">
    <location>
        <begin position="94"/>
        <end position="115"/>
    </location>
</feature>
<keyword evidence="1" id="KW-1133">Transmembrane helix</keyword>
<dbReference type="OrthoDB" id="43767at2759"/>
<feature type="transmembrane region" description="Helical" evidence="1">
    <location>
        <begin position="234"/>
        <end position="256"/>
    </location>
</feature>